<accession>A0ABV6HJI5</accession>
<evidence type="ECO:0000259" key="3">
    <source>
        <dbReference type="PROSITE" id="PS50930"/>
    </source>
</evidence>
<dbReference type="SMART" id="SM00850">
    <property type="entry name" value="LytTR"/>
    <property type="match status" value="1"/>
</dbReference>
<comment type="caution">
    <text evidence="4">The sequence shown here is derived from an EMBL/GenBank/DDBJ whole genome shotgun (WGS) entry which is preliminary data.</text>
</comment>
<proteinExistence type="predicted"/>
<dbReference type="EMBL" id="JBHLWO010000002">
    <property type="protein sequence ID" value="MFC0319032.1"/>
    <property type="molecule type" value="Genomic_DNA"/>
</dbReference>
<evidence type="ECO:0000313" key="5">
    <source>
        <dbReference type="Proteomes" id="UP001589774"/>
    </source>
</evidence>
<dbReference type="InterPro" id="IPR007492">
    <property type="entry name" value="LytTR_DNA-bd_dom"/>
</dbReference>
<sequence length="239" mass="27328">MNKTILIADGESRYRELIRQHINSRPGFRVVGECRNRCETIRYVNALEPDVLFLDIQLSEANDTDFLQTTSHLPKVIYTAAIDSGVSQLANRRDSTFLLKPYNDKQLDTALQIVSTVPAFEGLTHQAVLWADRPKSILAEEGGRLKRVSLRDVCYLKAAGDYTVIHCAMKQYLSSSGIGAIEKRLDPSLFIRVHRSFIINIEHLDACYRDIGRWYLTMEDGRQINVGKHYQENMKQLIL</sequence>
<dbReference type="Gene3D" id="3.40.50.2300">
    <property type="match status" value="1"/>
</dbReference>
<keyword evidence="1" id="KW-0597">Phosphoprotein</keyword>
<dbReference type="SUPFAM" id="SSF52172">
    <property type="entry name" value="CheY-like"/>
    <property type="match status" value="1"/>
</dbReference>
<evidence type="ECO:0000313" key="4">
    <source>
        <dbReference type="EMBL" id="MFC0319032.1"/>
    </source>
</evidence>
<reference evidence="4 5" key="1">
    <citation type="submission" date="2024-09" db="EMBL/GenBank/DDBJ databases">
        <authorList>
            <person name="Sun Q."/>
            <person name="Mori K."/>
        </authorList>
    </citation>
    <scope>NUCLEOTIDE SEQUENCE [LARGE SCALE GENOMIC DNA]</scope>
    <source>
        <strain evidence="4 5">CCM 7765</strain>
    </source>
</reference>
<dbReference type="PROSITE" id="PS50930">
    <property type="entry name" value="HTH_LYTTR"/>
    <property type="match status" value="1"/>
</dbReference>
<dbReference type="PROSITE" id="PS50110">
    <property type="entry name" value="RESPONSE_REGULATORY"/>
    <property type="match status" value="1"/>
</dbReference>
<evidence type="ECO:0000256" key="1">
    <source>
        <dbReference type="PROSITE-ProRule" id="PRU00169"/>
    </source>
</evidence>
<feature type="domain" description="HTH LytTR-type" evidence="3">
    <location>
        <begin position="137"/>
        <end position="239"/>
    </location>
</feature>
<dbReference type="PANTHER" id="PTHR37299:SF1">
    <property type="entry name" value="STAGE 0 SPORULATION PROTEIN A HOMOLOG"/>
    <property type="match status" value="1"/>
</dbReference>
<feature type="domain" description="Response regulatory" evidence="2">
    <location>
        <begin position="4"/>
        <end position="115"/>
    </location>
</feature>
<dbReference type="Pfam" id="PF00072">
    <property type="entry name" value="Response_reg"/>
    <property type="match status" value="1"/>
</dbReference>
<dbReference type="SMART" id="SM00448">
    <property type="entry name" value="REC"/>
    <property type="match status" value="1"/>
</dbReference>
<dbReference type="InterPro" id="IPR001789">
    <property type="entry name" value="Sig_transdc_resp-reg_receiver"/>
</dbReference>
<keyword evidence="5" id="KW-1185">Reference proteome</keyword>
<feature type="modified residue" description="4-aspartylphosphate" evidence="1">
    <location>
        <position position="55"/>
    </location>
</feature>
<dbReference type="InterPro" id="IPR011006">
    <property type="entry name" value="CheY-like_superfamily"/>
</dbReference>
<organism evidence="4 5">
    <name type="scientific">Olivibacter oleidegradans</name>
    <dbReference type="NCBI Taxonomy" id="760123"/>
    <lineage>
        <taxon>Bacteria</taxon>
        <taxon>Pseudomonadati</taxon>
        <taxon>Bacteroidota</taxon>
        <taxon>Sphingobacteriia</taxon>
        <taxon>Sphingobacteriales</taxon>
        <taxon>Sphingobacteriaceae</taxon>
        <taxon>Olivibacter</taxon>
    </lineage>
</organism>
<gene>
    <name evidence="4" type="ORF">ACFFI0_11980</name>
</gene>
<dbReference type="Proteomes" id="UP001589774">
    <property type="component" value="Unassembled WGS sequence"/>
</dbReference>
<dbReference type="Gene3D" id="2.40.50.1020">
    <property type="entry name" value="LytTr DNA-binding domain"/>
    <property type="match status" value="1"/>
</dbReference>
<dbReference type="InterPro" id="IPR046947">
    <property type="entry name" value="LytR-like"/>
</dbReference>
<name>A0ABV6HJI5_9SPHI</name>
<dbReference type="RefSeq" id="WP_130857470.1">
    <property type="nucleotide sequence ID" value="NZ_JBHLWO010000002.1"/>
</dbReference>
<dbReference type="Pfam" id="PF04397">
    <property type="entry name" value="LytTR"/>
    <property type="match status" value="1"/>
</dbReference>
<protein>
    <submittedName>
        <fullName evidence="4">LytR/AlgR family response regulator transcription factor</fullName>
    </submittedName>
</protein>
<evidence type="ECO:0000259" key="2">
    <source>
        <dbReference type="PROSITE" id="PS50110"/>
    </source>
</evidence>
<dbReference type="PANTHER" id="PTHR37299">
    <property type="entry name" value="TRANSCRIPTIONAL REGULATOR-RELATED"/>
    <property type="match status" value="1"/>
</dbReference>